<dbReference type="EMBL" id="OU015569">
    <property type="protein sequence ID" value="CAG5095594.1"/>
    <property type="molecule type" value="Genomic_DNA"/>
</dbReference>
<dbReference type="InterPro" id="IPR029006">
    <property type="entry name" value="ADF-H/Gelsolin-like_dom_sf"/>
</dbReference>
<evidence type="ECO:0000259" key="3">
    <source>
        <dbReference type="PROSITE" id="PS51263"/>
    </source>
</evidence>
<name>A0ABN7SD55_OIKDI</name>
<dbReference type="Proteomes" id="UP001158576">
    <property type="component" value="Chromosome XSR"/>
</dbReference>
<dbReference type="PROSITE" id="PS51263">
    <property type="entry name" value="ADF_H"/>
    <property type="match status" value="1"/>
</dbReference>
<comment type="similarity">
    <text evidence="1">Belongs to the actin-binding proteins ADF family.</text>
</comment>
<keyword evidence="5" id="KW-1185">Reference proteome</keyword>
<dbReference type="CDD" id="cd11286">
    <property type="entry name" value="ADF_cofilin_like"/>
    <property type="match status" value="1"/>
</dbReference>
<dbReference type="SMART" id="SM00102">
    <property type="entry name" value="ADF"/>
    <property type="match status" value="1"/>
</dbReference>
<evidence type="ECO:0000313" key="4">
    <source>
        <dbReference type="EMBL" id="CAG5095594.1"/>
    </source>
</evidence>
<dbReference type="InterPro" id="IPR002108">
    <property type="entry name" value="ADF-H"/>
</dbReference>
<dbReference type="InterPro" id="IPR017904">
    <property type="entry name" value="ADF/Cofilin"/>
</dbReference>
<sequence length="165" mass="18086">MAMSGVKVNDACIKQWEALKSKKIKACNFKLSDNMKEIIVCEDSIIAAGSDSAWKNWTSNLPDNECRYGIYDVEMKIDMGSGLPAGTRTKLTFIVWAPSTASIKQKMVSASSKDALKKKFDGVQVEWQLTGRDELEASDRIGDLASLPDIRTSGSGIIEFEGIKA</sequence>
<dbReference type="Gene3D" id="3.40.20.10">
    <property type="entry name" value="Severin"/>
    <property type="match status" value="1"/>
</dbReference>
<organism evidence="4 5">
    <name type="scientific">Oikopleura dioica</name>
    <name type="common">Tunicate</name>
    <dbReference type="NCBI Taxonomy" id="34765"/>
    <lineage>
        <taxon>Eukaryota</taxon>
        <taxon>Metazoa</taxon>
        <taxon>Chordata</taxon>
        <taxon>Tunicata</taxon>
        <taxon>Appendicularia</taxon>
        <taxon>Copelata</taxon>
        <taxon>Oikopleuridae</taxon>
        <taxon>Oikopleura</taxon>
    </lineage>
</organism>
<accession>A0ABN7SD55</accession>
<proteinExistence type="inferred from homology"/>
<evidence type="ECO:0000256" key="2">
    <source>
        <dbReference type="ARBA" id="ARBA00023203"/>
    </source>
</evidence>
<keyword evidence="2" id="KW-0009">Actin-binding</keyword>
<feature type="domain" description="ADF-H" evidence="3">
    <location>
        <begin position="5"/>
        <end position="145"/>
    </location>
</feature>
<dbReference type="SUPFAM" id="SSF55753">
    <property type="entry name" value="Actin depolymerizing proteins"/>
    <property type="match status" value="1"/>
</dbReference>
<gene>
    <name evidence="4" type="ORF">OKIOD_LOCUS5812</name>
</gene>
<evidence type="ECO:0000313" key="5">
    <source>
        <dbReference type="Proteomes" id="UP001158576"/>
    </source>
</evidence>
<dbReference type="PANTHER" id="PTHR11913">
    <property type="entry name" value="COFILIN-RELATED"/>
    <property type="match status" value="1"/>
</dbReference>
<protein>
    <submittedName>
        <fullName evidence="4">Oidioi.mRNA.OKI2018_I69.XSR.g14254.t1.cds</fullName>
    </submittedName>
</protein>
<reference evidence="4 5" key="1">
    <citation type="submission" date="2021-04" db="EMBL/GenBank/DDBJ databases">
        <authorList>
            <person name="Bliznina A."/>
        </authorList>
    </citation>
    <scope>NUCLEOTIDE SEQUENCE [LARGE SCALE GENOMIC DNA]</scope>
</reference>
<evidence type="ECO:0000256" key="1">
    <source>
        <dbReference type="ARBA" id="ARBA00006844"/>
    </source>
</evidence>
<dbReference type="Pfam" id="PF00241">
    <property type="entry name" value="Cofilin_ADF"/>
    <property type="match status" value="1"/>
</dbReference>